<evidence type="ECO:0000256" key="3">
    <source>
        <dbReference type="ARBA" id="ARBA00022670"/>
    </source>
</evidence>
<dbReference type="InterPro" id="IPR018497">
    <property type="entry name" value="Peptidase_M13_C"/>
</dbReference>
<dbReference type="GO" id="GO:0016485">
    <property type="term" value="P:protein processing"/>
    <property type="evidence" value="ECO:0007669"/>
    <property type="project" value="TreeGrafter"/>
</dbReference>
<organism evidence="12">
    <name type="scientific">Soboliphyme baturini</name>
    <dbReference type="NCBI Taxonomy" id="241478"/>
    <lineage>
        <taxon>Eukaryota</taxon>
        <taxon>Metazoa</taxon>
        <taxon>Ecdysozoa</taxon>
        <taxon>Nematoda</taxon>
        <taxon>Enoplea</taxon>
        <taxon>Dorylaimia</taxon>
        <taxon>Dioctophymatida</taxon>
        <taxon>Dioctophymatoidea</taxon>
        <taxon>Soboliphymatidae</taxon>
        <taxon>Soboliphyme</taxon>
    </lineage>
</organism>
<keyword evidence="7" id="KW-0482">Metalloprotease</keyword>
<evidence type="ECO:0000259" key="9">
    <source>
        <dbReference type="Pfam" id="PF05649"/>
    </source>
</evidence>
<dbReference type="SUPFAM" id="SSF55486">
    <property type="entry name" value="Metalloproteases ('zincins'), catalytic domain"/>
    <property type="match status" value="1"/>
</dbReference>
<evidence type="ECO:0000256" key="2">
    <source>
        <dbReference type="ARBA" id="ARBA00007357"/>
    </source>
</evidence>
<evidence type="ECO:0000256" key="7">
    <source>
        <dbReference type="ARBA" id="ARBA00023049"/>
    </source>
</evidence>
<evidence type="ECO:0000256" key="5">
    <source>
        <dbReference type="ARBA" id="ARBA00022801"/>
    </source>
</evidence>
<dbReference type="PANTHER" id="PTHR11733:SF230">
    <property type="entry name" value="NEPRILYSIN-2"/>
    <property type="match status" value="1"/>
</dbReference>
<evidence type="ECO:0000259" key="8">
    <source>
        <dbReference type="Pfam" id="PF01431"/>
    </source>
</evidence>
<keyword evidence="3" id="KW-0645">Protease</keyword>
<accession>A0A183IHI8</accession>
<dbReference type="Gene3D" id="1.10.1380.10">
    <property type="entry name" value="Neutral endopeptidase , domain2"/>
    <property type="match status" value="1"/>
</dbReference>
<keyword evidence="4" id="KW-0479">Metal-binding</keyword>
<feature type="domain" description="Peptidase M13 N-terminal" evidence="9">
    <location>
        <begin position="22"/>
        <end position="403"/>
    </location>
</feature>
<evidence type="ECO:0000313" key="11">
    <source>
        <dbReference type="Proteomes" id="UP000270296"/>
    </source>
</evidence>
<proteinExistence type="inferred from homology"/>
<dbReference type="Gene3D" id="3.40.390.10">
    <property type="entry name" value="Collagenase (Catalytic Domain)"/>
    <property type="match status" value="1"/>
</dbReference>
<dbReference type="InterPro" id="IPR024079">
    <property type="entry name" value="MetalloPept_cat_dom_sf"/>
</dbReference>
<dbReference type="GO" id="GO:0005886">
    <property type="term" value="C:plasma membrane"/>
    <property type="evidence" value="ECO:0007669"/>
    <property type="project" value="TreeGrafter"/>
</dbReference>
<dbReference type="PRINTS" id="PR00786">
    <property type="entry name" value="NEPRILYSIN"/>
</dbReference>
<evidence type="ECO:0000313" key="10">
    <source>
        <dbReference type="EMBL" id="VDO99946.1"/>
    </source>
</evidence>
<dbReference type="CDD" id="cd08662">
    <property type="entry name" value="M13"/>
    <property type="match status" value="1"/>
</dbReference>
<dbReference type="WBParaSite" id="SBAD_0000322901-mRNA-1">
    <property type="protein sequence ID" value="SBAD_0000322901-mRNA-1"/>
    <property type="gene ID" value="SBAD_0000322901"/>
</dbReference>
<dbReference type="Pfam" id="PF05649">
    <property type="entry name" value="Peptidase_M13_N"/>
    <property type="match status" value="1"/>
</dbReference>
<name>A0A183IHI8_9BILA</name>
<dbReference type="Pfam" id="PF01431">
    <property type="entry name" value="Peptidase_M13"/>
    <property type="match status" value="1"/>
</dbReference>
<dbReference type="PROSITE" id="PS51885">
    <property type="entry name" value="NEPRILYSIN"/>
    <property type="match status" value="1"/>
</dbReference>
<evidence type="ECO:0000256" key="6">
    <source>
        <dbReference type="ARBA" id="ARBA00022833"/>
    </source>
</evidence>
<dbReference type="GO" id="GO:0046872">
    <property type="term" value="F:metal ion binding"/>
    <property type="evidence" value="ECO:0007669"/>
    <property type="project" value="UniProtKB-KW"/>
</dbReference>
<comment type="cofactor">
    <cofactor evidence="1">
        <name>Zn(2+)</name>
        <dbReference type="ChEBI" id="CHEBI:29105"/>
    </cofactor>
</comment>
<keyword evidence="5" id="KW-0378">Hydrolase</keyword>
<comment type="similarity">
    <text evidence="2">Belongs to the peptidase M13 family.</text>
</comment>
<dbReference type="OrthoDB" id="6475849at2759"/>
<protein>
    <submittedName>
        <fullName evidence="12">Peptidase_M13 domain-containing protein</fullName>
    </submittedName>
</protein>
<dbReference type="InterPro" id="IPR000718">
    <property type="entry name" value="Peptidase_M13"/>
</dbReference>
<dbReference type="AlphaFoldDB" id="A0A183IHI8"/>
<gene>
    <name evidence="10" type="ORF">SBAD_LOCUS3083</name>
</gene>
<reference evidence="12" key="1">
    <citation type="submission" date="2016-06" db="UniProtKB">
        <authorList>
            <consortium name="WormBaseParasite"/>
        </authorList>
    </citation>
    <scope>IDENTIFICATION</scope>
</reference>
<keyword evidence="11" id="KW-1185">Reference proteome</keyword>
<feature type="domain" description="Peptidase M13 C-terminal" evidence="8">
    <location>
        <begin position="462"/>
        <end position="667"/>
    </location>
</feature>
<keyword evidence="6" id="KW-0862">Zinc</keyword>
<evidence type="ECO:0000313" key="12">
    <source>
        <dbReference type="WBParaSite" id="SBAD_0000322901-mRNA-1"/>
    </source>
</evidence>
<dbReference type="EMBL" id="UZAM01007561">
    <property type="protein sequence ID" value="VDO99946.1"/>
    <property type="molecule type" value="Genomic_DNA"/>
</dbReference>
<dbReference type="GO" id="GO:0004222">
    <property type="term" value="F:metalloendopeptidase activity"/>
    <property type="evidence" value="ECO:0007669"/>
    <property type="project" value="InterPro"/>
</dbReference>
<dbReference type="Proteomes" id="UP000270296">
    <property type="component" value="Unassembled WGS sequence"/>
</dbReference>
<dbReference type="InterPro" id="IPR008753">
    <property type="entry name" value="Peptidase_M13_N"/>
</dbReference>
<dbReference type="PANTHER" id="PTHR11733">
    <property type="entry name" value="ZINC METALLOPROTEASE FAMILY M13 NEPRILYSIN-RELATED"/>
    <property type="match status" value="1"/>
</dbReference>
<evidence type="ECO:0000256" key="1">
    <source>
        <dbReference type="ARBA" id="ARBA00001947"/>
    </source>
</evidence>
<evidence type="ECO:0000256" key="4">
    <source>
        <dbReference type="ARBA" id="ARBA00022723"/>
    </source>
</evidence>
<dbReference type="InterPro" id="IPR042089">
    <property type="entry name" value="Peptidase_M13_dom_2"/>
</dbReference>
<reference evidence="10 11" key="2">
    <citation type="submission" date="2018-11" db="EMBL/GenBank/DDBJ databases">
        <authorList>
            <consortium name="Pathogen Informatics"/>
        </authorList>
    </citation>
    <scope>NUCLEOTIDE SEQUENCE [LARGE SCALE GENOMIC DNA]</scope>
</reference>
<sequence length="670" mass="77582">MTTGCIKAAADLLTSLDNSVDPCDDFYEFACGNWVKNHPIPDHLMAISNFDEPATKIDHLLEEPVDPKESKVIAYSKRLYAMCKNESAIFYSWKRVFNETIRRLGGWPLLDLSNDTGLSLGTLYGYAVVNYTQDSLFKLAVGPDEVNSSLYIFQMDQTSLKLIIKELYQLPQYERERRRYLDLMVKSMILLGLDRKVALKEMNEVLRFECQLANITVGDGDLSDDDSQGVKLTLDQLPKSYPNFPWQEFFDVVYPETGGRNRSSIPVYIYVQSYFVRLSELLPQFDVRTVQNYMFWQLFYNSFMQFLPEPFANLKFDFLLAHAPRPRWNTCLRYVDLSLPHATGALYAKRHFDPVAQRHATRMIKVITESFKELLLENDWLSDEARRLAIEKVNAIYLKIGCPSFIFHNDELDQHYHYVEVVNDSFFETKFHLEYVENEISLNKINTFVNKSEWFSGCSVVNAFYSPNTNEIIFPAAILKPVFYSESYPWAMNFGGIGVVIGHEITHGFDDRGRQYDKDGNLREWWDNKTIEQFNQKTKCIERQYSKYRAKQINTTVNGRITKGENIADNGGLKQAFRAYKKWVSMYGYGHSLPGVNFTQDQLFFINYAQVWCGSVNDQELLRRMKTSIHSPGPIRVYGPLSNSADFANSFRCPKGSPMNPDISEKCEVW</sequence>